<comment type="caution">
    <text evidence="1">The sequence shown here is derived from an EMBL/GenBank/DDBJ whole genome shotgun (WGS) entry which is preliminary data.</text>
</comment>
<name>A0ABX0G601_9RHOB</name>
<reference evidence="1 2" key="1">
    <citation type="journal article" date="2022" name="Microorganisms">
        <title>Genome Sequence and Characterization of a Xanthorhodopsin-Containing, Aerobic Anoxygenic Phototrophic Rhodobacter Species, Isolated from Mesophilic Conditions at Yellowstone National Park.</title>
        <authorList>
            <person name="Kyndt J.A."/>
            <person name="Robertson S."/>
            <person name="Shoffstall I.B."/>
            <person name="Ramaley R.F."/>
            <person name="Meyer T.E."/>
        </authorList>
    </citation>
    <scope>NUCLEOTIDE SEQUENCE [LARGE SCALE GENOMIC DNA]</scope>
    <source>
        <strain evidence="1 2">M37P</strain>
    </source>
</reference>
<sequence length="103" mass="11167">MRKWIPVALIALAVLWFVLTNLGASMAVSDLAARPISALERDGRRVPVQPSGRAPRDGEARGIAGQGVMFGFSLRFALPDGATVTCTQRFRSLLCSDGWQPLR</sequence>
<evidence type="ECO:0000313" key="2">
    <source>
        <dbReference type="Proteomes" id="UP001515660"/>
    </source>
</evidence>
<dbReference type="RefSeq" id="WP_166402756.1">
    <property type="nucleotide sequence ID" value="NZ_JAANHS010000005.1"/>
</dbReference>
<proteinExistence type="predicted"/>
<gene>
    <name evidence="1" type="ORF">G8O29_08140</name>
</gene>
<evidence type="ECO:0000313" key="1">
    <source>
        <dbReference type="EMBL" id="NHB76712.1"/>
    </source>
</evidence>
<organism evidence="1 2">
    <name type="scientific">Rhodobacter calidifons</name>
    <dbReference type="NCBI Taxonomy" id="2715277"/>
    <lineage>
        <taxon>Bacteria</taxon>
        <taxon>Pseudomonadati</taxon>
        <taxon>Pseudomonadota</taxon>
        <taxon>Alphaproteobacteria</taxon>
        <taxon>Rhodobacterales</taxon>
        <taxon>Rhodobacter group</taxon>
        <taxon>Rhodobacter</taxon>
    </lineage>
</organism>
<dbReference type="EMBL" id="JAANHS010000005">
    <property type="protein sequence ID" value="NHB76712.1"/>
    <property type="molecule type" value="Genomic_DNA"/>
</dbReference>
<accession>A0ABX0G601</accession>
<dbReference type="Proteomes" id="UP001515660">
    <property type="component" value="Unassembled WGS sequence"/>
</dbReference>
<keyword evidence="2" id="KW-1185">Reference proteome</keyword>
<protein>
    <submittedName>
        <fullName evidence="1">Uncharacterized protein</fullName>
    </submittedName>
</protein>